<evidence type="ECO:0000256" key="7">
    <source>
        <dbReference type="ARBA" id="ARBA00022842"/>
    </source>
</evidence>
<feature type="binding site" evidence="11">
    <location>
        <begin position="189"/>
        <end position="194"/>
    </location>
    <ligand>
        <name>CTP</name>
        <dbReference type="ChEBI" id="CHEBI:37563"/>
        <note>allosteric inhibitor</note>
    </ligand>
</feature>
<evidence type="ECO:0000313" key="14">
    <source>
        <dbReference type="EMBL" id="VEU83058.1"/>
    </source>
</evidence>
<feature type="binding site" evidence="11">
    <location>
        <begin position="189"/>
        <end position="194"/>
    </location>
    <ligand>
        <name>UTP</name>
        <dbReference type="ChEBI" id="CHEBI:46398"/>
    </ligand>
</feature>
<keyword evidence="9 11" id="KW-0665">Pyrimidine biosynthesis</keyword>
<evidence type="ECO:0000313" key="15">
    <source>
        <dbReference type="Proteomes" id="UP000290909"/>
    </source>
</evidence>
<evidence type="ECO:0000256" key="6">
    <source>
        <dbReference type="ARBA" id="ARBA00022840"/>
    </source>
</evidence>
<feature type="domain" description="Glutamine amidotransferase" evidence="12">
    <location>
        <begin position="304"/>
        <end position="525"/>
    </location>
</feature>
<dbReference type="GO" id="GO:0005829">
    <property type="term" value="C:cytosol"/>
    <property type="evidence" value="ECO:0007669"/>
    <property type="project" value="TreeGrafter"/>
</dbReference>
<dbReference type="KEGG" id="ahk:NCTC10172_01107"/>
<dbReference type="GO" id="GO:0004359">
    <property type="term" value="F:glutaminase activity"/>
    <property type="evidence" value="ECO:0007669"/>
    <property type="project" value="RHEA"/>
</dbReference>
<proteinExistence type="inferred from homology"/>
<protein>
    <recommendedName>
        <fullName evidence="11">CTP synthase</fullName>
        <ecNumber evidence="11">6.3.4.2</ecNumber>
    </recommendedName>
    <alternativeName>
        <fullName evidence="11">Cytidine 5'-triphosphate synthase</fullName>
    </alternativeName>
    <alternativeName>
        <fullName evidence="11">Cytidine triphosphate synthetase</fullName>
        <shortName evidence="11">CTP synthetase</shortName>
        <shortName evidence="11">CTPS</shortName>
    </alternativeName>
    <alternativeName>
        <fullName evidence="11">UTP--ammonia ligase</fullName>
    </alternativeName>
</protein>
<evidence type="ECO:0000256" key="11">
    <source>
        <dbReference type="HAMAP-Rule" id="MF_01227"/>
    </source>
</evidence>
<dbReference type="GO" id="GO:0042802">
    <property type="term" value="F:identical protein binding"/>
    <property type="evidence" value="ECO:0007669"/>
    <property type="project" value="TreeGrafter"/>
</dbReference>
<dbReference type="EC" id="6.3.4.2" evidence="11"/>
<comment type="activity regulation">
    <text evidence="11">Allosterically activated by GTP, when glutamine is the substrate; GTP has no effect on the reaction when ammonia is the substrate. The allosteric effector GTP functions by stabilizing the protein conformation that binds the tetrahedral intermediate(s) formed during glutamine hydrolysis. Inhibited by the product CTP, via allosteric rather than competitive inhibition.</text>
</comment>
<feature type="active site" evidence="11">
    <location>
        <position position="509"/>
    </location>
</feature>
<dbReference type="Gene3D" id="3.40.50.300">
    <property type="entry name" value="P-loop containing nucleotide triphosphate hydrolases"/>
    <property type="match status" value="1"/>
</dbReference>
<evidence type="ECO:0000256" key="1">
    <source>
        <dbReference type="ARBA" id="ARBA00005171"/>
    </source>
</evidence>
<comment type="caution">
    <text evidence="11">Lacks conserved residue(s) required for the propagation of feature annotation.</text>
</comment>
<dbReference type="EMBL" id="LR215050">
    <property type="protein sequence ID" value="VEU83058.1"/>
    <property type="molecule type" value="Genomic_DNA"/>
</dbReference>
<comment type="subunit">
    <text evidence="11">Homotetramer.</text>
</comment>
<dbReference type="GO" id="GO:0044210">
    <property type="term" value="P:'de novo' CTP biosynthetic process"/>
    <property type="evidence" value="ECO:0007669"/>
    <property type="project" value="UniProtKB-UniRule"/>
</dbReference>
<dbReference type="RefSeq" id="WP_035369825.1">
    <property type="nucleotide sequence ID" value="NZ_LR215050.1"/>
</dbReference>
<evidence type="ECO:0000259" key="13">
    <source>
        <dbReference type="Pfam" id="PF06418"/>
    </source>
</evidence>
<feature type="binding site" evidence="11">
    <location>
        <position position="356"/>
    </location>
    <ligand>
        <name>L-glutamine</name>
        <dbReference type="ChEBI" id="CHEBI:58359"/>
    </ligand>
</feature>
<feature type="binding site" evidence="11">
    <location>
        <position position="225"/>
    </location>
    <ligand>
        <name>UTP</name>
        <dbReference type="ChEBI" id="CHEBI:46398"/>
    </ligand>
</feature>
<dbReference type="GO" id="GO:0005524">
    <property type="term" value="F:ATP binding"/>
    <property type="evidence" value="ECO:0007669"/>
    <property type="project" value="UniProtKB-KW"/>
</dbReference>
<feature type="binding site" evidence="11">
    <location>
        <position position="72"/>
    </location>
    <ligand>
        <name>Mg(2+)</name>
        <dbReference type="ChEBI" id="CHEBI:18420"/>
    </ligand>
</feature>
<keyword evidence="8 11" id="KW-0315">Glutamine amidotransferase</keyword>
<comment type="catalytic activity">
    <reaction evidence="11">
        <text>L-glutamine + H2O = L-glutamate + NH4(+)</text>
        <dbReference type="Rhea" id="RHEA:15889"/>
        <dbReference type="ChEBI" id="CHEBI:15377"/>
        <dbReference type="ChEBI" id="CHEBI:28938"/>
        <dbReference type="ChEBI" id="CHEBI:29985"/>
        <dbReference type="ChEBI" id="CHEBI:58359"/>
    </reaction>
</comment>
<accession>A0A449BKR3</accession>
<comment type="catalytic activity">
    <reaction evidence="10 11">
        <text>UTP + L-glutamine + ATP + H2O = CTP + L-glutamate + ADP + phosphate + 2 H(+)</text>
        <dbReference type="Rhea" id="RHEA:26426"/>
        <dbReference type="ChEBI" id="CHEBI:15377"/>
        <dbReference type="ChEBI" id="CHEBI:15378"/>
        <dbReference type="ChEBI" id="CHEBI:29985"/>
        <dbReference type="ChEBI" id="CHEBI:30616"/>
        <dbReference type="ChEBI" id="CHEBI:37563"/>
        <dbReference type="ChEBI" id="CHEBI:43474"/>
        <dbReference type="ChEBI" id="CHEBI:46398"/>
        <dbReference type="ChEBI" id="CHEBI:58359"/>
        <dbReference type="ChEBI" id="CHEBI:456216"/>
        <dbReference type="EC" id="6.3.4.2"/>
    </reaction>
</comment>
<gene>
    <name evidence="11 14" type="primary">pyrG</name>
    <name evidence="14" type="ORF">NCTC10172_01107</name>
</gene>
<comment type="catalytic activity">
    <reaction evidence="11">
        <text>UTP + NH4(+) + ATP = CTP + ADP + phosphate + 2 H(+)</text>
        <dbReference type="Rhea" id="RHEA:16597"/>
        <dbReference type="ChEBI" id="CHEBI:15378"/>
        <dbReference type="ChEBI" id="CHEBI:28938"/>
        <dbReference type="ChEBI" id="CHEBI:30616"/>
        <dbReference type="ChEBI" id="CHEBI:37563"/>
        <dbReference type="ChEBI" id="CHEBI:43474"/>
        <dbReference type="ChEBI" id="CHEBI:46398"/>
        <dbReference type="ChEBI" id="CHEBI:456216"/>
    </reaction>
</comment>
<name>A0A449BKR3_9MOLU</name>
<dbReference type="Gene3D" id="3.40.50.880">
    <property type="match status" value="1"/>
</dbReference>
<keyword evidence="7 11" id="KW-0460">Magnesium</keyword>
<comment type="pathway">
    <text evidence="1 11">Pyrimidine metabolism; CTP biosynthesis via de novo pathway; CTP from UDP: step 2/2.</text>
</comment>
<comment type="miscellaneous">
    <text evidence="11">CTPSs have evolved a hybrid strategy for distinguishing between UTP and CTP. The overlapping regions of the product feedback inhibitory and substrate sites recognize a common feature in both compounds, the triphosphate moiety. To differentiate isosteric substrate and product pyrimidine rings, an additional pocket far from the expected kinase/ligase catalytic site, specifically recognizes the cytosine and ribose portions of the product inhibitor.</text>
</comment>
<dbReference type="GO" id="GO:0019856">
    <property type="term" value="P:pyrimidine nucleobase biosynthetic process"/>
    <property type="evidence" value="ECO:0007669"/>
    <property type="project" value="TreeGrafter"/>
</dbReference>
<dbReference type="CDD" id="cd03113">
    <property type="entry name" value="CTPS_N"/>
    <property type="match status" value="1"/>
</dbReference>
<dbReference type="Proteomes" id="UP000290909">
    <property type="component" value="Chromosome"/>
</dbReference>
<feature type="active site" description="Nucleophile; for glutamine hydrolysis" evidence="11">
    <location>
        <position position="383"/>
    </location>
</feature>
<dbReference type="InterPro" id="IPR017926">
    <property type="entry name" value="GATASE"/>
</dbReference>
<feature type="region of interest" description="Amidoligase domain" evidence="11">
    <location>
        <begin position="1"/>
        <end position="268"/>
    </location>
</feature>
<feature type="binding site" evidence="11">
    <location>
        <begin position="149"/>
        <end position="151"/>
    </location>
    <ligand>
        <name>CTP</name>
        <dbReference type="ChEBI" id="CHEBI:37563"/>
        <note>allosteric inhibitor</note>
    </ligand>
</feature>
<dbReference type="InterPro" id="IPR029062">
    <property type="entry name" value="Class_I_gatase-like"/>
</dbReference>
<organism evidence="14 15">
    <name type="scientific">Acholeplasma hippikon</name>
    <dbReference type="NCBI Taxonomy" id="264636"/>
    <lineage>
        <taxon>Bacteria</taxon>
        <taxon>Bacillati</taxon>
        <taxon>Mycoplasmatota</taxon>
        <taxon>Mollicutes</taxon>
        <taxon>Acholeplasmatales</taxon>
        <taxon>Acholeplasmataceae</taxon>
        <taxon>Acholeplasma</taxon>
    </lineage>
</organism>
<feature type="active site" evidence="11">
    <location>
        <position position="507"/>
    </location>
</feature>
<feature type="binding site" evidence="11">
    <location>
        <position position="225"/>
    </location>
    <ligand>
        <name>CTP</name>
        <dbReference type="ChEBI" id="CHEBI:37563"/>
        <note>allosteric inhibitor</note>
    </ligand>
</feature>
<dbReference type="UniPathway" id="UPA00159">
    <property type="reaction ID" value="UER00277"/>
</dbReference>
<dbReference type="SUPFAM" id="SSF52317">
    <property type="entry name" value="Class I glutamine amidotransferase-like"/>
    <property type="match status" value="1"/>
</dbReference>
<reference evidence="14 15" key="1">
    <citation type="submission" date="2019-01" db="EMBL/GenBank/DDBJ databases">
        <authorList>
            <consortium name="Pathogen Informatics"/>
        </authorList>
    </citation>
    <scope>NUCLEOTIDE SEQUENCE [LARGE SCALE GENOMIC DNA]</scope>
    <source>
        <strain evidence="14 15">NCTC10172</strain>
    </source>
</reference>
<dbReference type="GO" id="GO:0046872">
    <property type="term" value="F:metal ion binding"/>
    <property type="evidence" value="ECO:0007669"/>
    <property type="project" value="UniProtKB-KW"/>
</dbReference>
<feature type="binding site" evidence="11">
    <location>
        <position position="55"/>
    </location>
    <ligand>
        <name>L-glutamine</name>
        <dbReference type="ChEBI" id="CHEBI:58359"/>
    </ligand>
</feature>
<dbReference type="InterPro" id="IPR033828">
    <property type="entry name" value="GATase1_CTP_Synthase"/>
</dbReference>
<feature type="domain" description="CTP synthase N-terminal" evidence="13">
    <location>
        <begin position="4"/>
        <end position="268"/>
    </location>
</feature>
<keyword evidence="4 11" id="KW-0479">Metal-binding</keyword>
<dbReference type="STRING" id="1408416.GCA_000702765_01165"/>
<dbReference type="PANTHER" id="PTHR11550:SF0">
    <property type="entry name" value="CTP SYNTHASE-RELATED"/>
    <property type="match status" value="1"/>
</dbReference>
<feature type="binding site" evidence="11">
    <location>
        <position position="14"/>
    </location>
    <ligand>
        <name>UTP</name>
        <dbReference type="ChEBI" id="CHEBI:46398"/>
    </ligand>
</feature>
<keyword evidence="6 11" id="KW-0067">ATP-binding</keyword>
<dbReference type="NCBIfam" id="TIGR00337">
    <property type="entry name" value="PyrG"/>
    <property type="match status" value="1"/>
</dbReference>
<sequence length="535" mass="60207">MATKFIFVTGGVVSSLGKGISASAIGQLLKSRGLKVFTQKFDPYINIDPGTMSPYQHGEVFVTDDGAETDLDLGHYERFIDINLSKESSVTTGKIYQSVLAKERRGDYHGATVQVIPHVTDEIKSKLVDAANHSGADVIITEIGGTVGDIESLPYLEAIRQARRDFGYQNTMYIHNTLVPFLRASNEIKTKPTQHSVKELRSLGIQPDVIILRSEVKIVDQVKEKIALFCDVPKEGVFESIDVEVLYEAVLNLRKQGIDDYILKHFNLENSNEPDMKPWEDLIYRIKNLKHSVTIGLVGKYVTLQDAYLSVSESLKHAGYFHNTHVKIKWLNAEKVNDDNVKEALNGCDGILVPGGFGERATQGKLAAIKYARENNVPFFGICYGMQLASIEYARNVLGILDANTTEIDPNTKNPIITIQPENPEDLGGTLRLGLFGCELKDGSVAKRAYGVEHIEERHRHRYEFNNTYREIFESKDMVISGINKERNLVEVIELPKHPWYVAVQYHPEFLSRPLRPHPLFRDFIGATLQNHKIK</sequence>
<feature type="binding site" evidence="11">
    <location>
        <position position="407"/>
    </location>
    <ligand>
        <name>L-glutamine</name>
        <dbReference type="ChEBI" id="CHEBI:58359"/>
    </ligand>
</feature>
<feature type="binding site" evidence="11">
    <location>
        <begin position="15"/>
        <end position="20"/>
    </location>
    <ligand>
        <name>ATP</name>
        <dbReference type="ChEBI" id="CHEBI:30616"/>
    </ligand>
</feature>
<evidence type="ECO:0000256" key="8">
    <source>
        <dbReference type="ARBA" id="ARBA00022962"/>
    </source>
</evidence>
<comment type="function">
    <text evidence="11">Catalyzes the ATP-dependent amination of UTP to CTP with either L-glutamine or ammonia as the source of nitrogen. Regulates intracellular CTP levels through interactions with the four ribonucleotide triphosphates.</text>
</comment>
<feature type="binding site" evidence="11">
    <location>
        <position position="243"/>
    </location>
    <ligand>
        <name>ATP</name>
        <dbReference type="ChEBI" id="CHEBI:30616"/>
    </ligand>
</feature>
<keyword evidence="3 11" id="KW-0436">Ligase</keyword>
<keyword evidence="15" id="KW-1185">Reference proteome</keyword>
<dbReference type="NCBIfam" id="NF003792">
    <property type="entry name" value="PRK05380.1"/>
    <property type="match status" value="1"/>
</dbReference>
<dbReference type="Pfam" id="PF00117">
    <property type="entry name" value="GATase"/>
    <property type="match status" value="1"/>
</dbReference>
<dbReference type="AlphaFoldDB" id="A0A449BKR3"/>
<dbReference type="SUPFAM" id="SSF52540">
    <property type="entry name" value="P-loop containing nucleoside triphosphate hydrolases"/>
    <property type="match status" value="1"/>
</dbReference>
<evidence type="ECO:0000256" key="9">
    <source>
        <dbReference type="ARBA" id="ARBA00022975"/>
    </source>
</evidence>
<feature type="binding site" evidence="11">
    <location>
        <position position="14"/>
    </location>
    <ligand>
        <name>CTP</name>
        <dbReference type="ChEBI" id="CHEBI:37563"/>
        <note>allosteric inhibitor</note>
    </ligand>
</feature>
<comment type="similarity">
    <text evidence="2 11">Belongs to the CTP synthase family.</text>
</comment>
<keyword evidence="5 11" id="KW-0547">Nucleotide-binding</keyword>
<feature type="binding site" evidence="11">
    <location>
        <position position="462"/>
    </location>
    <ligand>
        <name>L-glutamine</name>
        <dbReference type="ChEBI" id="CHEBI:58359"/>
    </ligand>
</feature>
<dbReference type="HAMAP" id="MF_01227">
    <property type="entry name" value="PyrG"/>
    <property type="match status" value="1"/>
</dbReference>
<feature type="binding site" evidence="11">
    <location>
        <position position="72"/>
    </location>
    <ligand>
        <name>ATP</name>
        <dbReference type="ChEBI" id="CHEBI:30616"/>
    </ligand>
</feature>
<dbReference type="Pfam" id="PF06418">
    <property type="entry name" value="CTP_synth_N"/>
    <property type="match status" value="1"/>
</dbReference>
<dbReference type="InterPro" id="IPR017456">
    <property type="entry name" value="CTP_synthase_N"/>
</dbReference>
<dbReference type="InterPro" id="IPR027417">
    <property type="entry name" value="P-loop_NTPase"/>
</dbReference>
<dbReference type="PANTHER" id="PTHR11550">
    <property type="entry name" value="CTP SYNTHASE"/>
    <property type="match status" value="1"/>
</dbReference>
<dbReference type="PROSITE" id="PS51273">
    <property type="entry name" value="GATASE_TYPE_1"/>
    <property type="match status" value="1"/>
</dbReference>
<feature type="binding site" evidence="11">
    <location>
        <position position="142"/>
    </location>
    <ligand>
        <name>Mg(2+)</name>
        <dbReference type="ChEBI" id="CHEBI:18420"/>
    </ligand>
</feature>
<dbReference type="FunFam" id="3.40.50.880:FF:000002">
    <property type="entry name" value="CTP synthase"/>
    <property type="match status" value="1"/>
</dbReference>
<evidence type="ECO:0000256" key="3">
    <source>
        <dbReference type="ARBA" id="ARBA00022598"/>
    </source>
</evidence>
<evidence type="ECO:0000259" key="12">
    <source>
        <dbReference type="Pfam" id="PF00117"/>
    </source>
</evidence>
<feature type="binding site" evidence="11">
    <location>
        <begin position="384"/>
        <end position="387"/>
    </location>
    <ligand>
        <name>L-glutamine</name>
        <dbReference type="ChEBI" id="CHEBI:58359"/>
    </ligand>
</feature>
<evidence type="ECO:0000256" key="2">
    <source>
        <dbReference type="ARBA" id="ARBA00007533"/>
    </source>
</evidence>
<evidence type="ECO:0000256" key="4">
    <source>
        <dbReference type="ARBA" id="ARBA00022723"/>
    </source>
</evidence>
<dbReference type="GO" id="GO:0003883">
    <property type="term" value="F:CTP synthase activity"/>
    <property type="evidence" value="ECO:0007669"/>
    <property type="project" value="UniProtKB-UniRule"/>
</dbReference>
<dbReference type="CDD" id="cd01746">
    <property type="entry name" value="GATase1_CTP_Synthase"/>
    <property type="match status" value="1"/>
</dbReference>
<dbReference type="InterPro" id="IPR004468">
    <property type="entry name" value="CTP_synthase"/>
</dbReference>
<dbReference type="GO" id="GO:0097268">
    <property type="term" value="C:cytoophidium"/>
    <property type="evidence" value="ECO:0007669"/>
    <property type="project" value="UniProtKB-ARBA"/>
</dbReference>
<evidence type="ECO:0000256" key="5">
    <source>
        <dbReference type="ARBA" id="ARBA00022741"/>
    </source>
</evidence>
<evidence type="ECO:0000256" key="10">
    <source>
        <dbReference type="ARBA" id="ARBA00047781"/>
    </source>
</evidence>
<dbReference type="FunFam" id="3.40.50.300:FF:000009">
    <property type="entry name" value="CTP synthase"/>
    <property type="match status" value="1"/>
</dbReference>